<dbReference type="AlphaFoldDB" id="M1WS27"/>
<dbReference type="EMBL" id="FO203427">
    <property type="protein sequence ID" value="CCH49919.1"/>
    <property type="molecule type" value="Genomic_DNA"/>
</dbReference>
<dbReference type="InterPro" id="IPR050793">
    <property type="entry name" value="CMP-NeuNAc_synthase"/>
</dbReference>
<dbReference type="Proteomes" id="UP000011724">
    <property type="component" value="Chromosome"/>
</dbReference>
<proteinExistence type="predicted"/>
<reference evidence="1 2" key="1">
    <citation type="journal article" date="2013" name="PLoS ONE">
        <title>The first genomic and proteomic characterization of a deep-sea sulfate reducer: insights into the piezophilic lifestyle of Desulfovibrio piezophilus.</title>
        <authorList>
            <person name="Pradel N."/>
            <person name="Ji B."/>
            <person name="Gimenez G."/>
            <person name="Talla E."/>
            <person name="Lenoble P."/>
            <person name="Garel M."/>
            <person name="Tamburini C."/>
            <person name="Fourquet P."/>
            <person name="Lebrun R."/>
            <person name="Bertin P."/>
            <person name="Denis Y."/>
            <person name="Pophillat M."/>
            <person name="Barbe V."/>
            <person name="Ollivier B."/>
            <person name="Dolla A."/>
        </authorList>
    </citation>
    <scope>NUCLEOTIDE SEQUENCE [LARGE SCALE GENOMIC DNA]</scope>
    <source>
        <strain evidence="2">DSM 10523 / SB164P1</strain>
    </source>
</reference>
<dbReference type="KEGG" id="dpi:BN4_12686"/>
<gene>
    <name evidence="1" type="ordered locus">BN4_12686</name>
</gene>
<dbReference type="PATRIC" id="fig|879567.3.peg.2877"/>
<protein>
    <submittedName>
        <fullName evidence="1">CMP-N-acetlyneuraminic acid synthetase</fullName>
    </submittedName>
</protein>
<dbReference type="Gene3D" id="3.90.550.10">
    <property type="entry name" value="Spore Coat Polysaccharide Biosynthesis Protein SpsA, Chain A"/>
    <property type="match status" value="1"/>
</dbReference>
<dbReference type="OrthoDB" id="9805604at2"/>
<dbReference type="PANTHER" id="PTHR21485">
    <property type="entry name" value="HAD SUPERFAMILY MEMBERS CMAS AND KDSC"/>
    <property type="match status" value="1"/>
</dbReference>
<dbReference type="InterPro" id="IPR029044">
    <property type="entry name" value="Nucleotide-diphossugar_trans"/>
</dbReference>
<dbReference type="CDD" id="cd02513">
    <property type="entry name" value="CMP-NeuAc_Synthase"/>
    <property type="match status" value="1"/>
</dbReference>
<dbReference type="BioCyc" id="DPIE1322246:BN4_RS13485-MONOMER"/>
<dbReference type="eggNOG" id="COG1083">
    <property type="taxonomic scope" value="Bacteria"/>
</dbReference>
<evidence type="ECO:0000313" key="2">
    <source>
        <dbReference type="Proteomes" id="UP000011724"/>
    </source>
</evidence>
<name>M1WS27_PSEP2</name>
<organism evidence="1 2">
    <name type="scientific">Pseudodesulfovibrio piezophilus (strain DSM 21447 / JCM 15486 / C1TLV30)</name>
    <name type="common">Desulfovibrio piezophilus</name>
    <dbReference type="NCBI Taxonomy" id="1322246"/>
    <lineage>
        <taxon>Bacteria</taxon>
        <taxon>Pseudomonadati</taxon>
        <taxon>Thermodesulfobacteriota</taxon>
        <taxon>Desulfovibrionia</taxon>
        <taxon>Desulfovibrionales</taxon>
        <taxon>Desulfovibrionaceae</taxon>
    </lineage>
</organism>
<dbReference type="GO" id="GO:0008781">
    <property type="term" value="F:N-acylneuraminate cytidylyltransferase activity"/>
    <property type="evidence" value="ECO:0007669"/>
    <property type="project" value="TreeGrafter"/>
</dbReference>
<reference evidence="2" key="2">
    <citation type="journal article" date="2013" name="Stand. Genomic Sci.">
        <title>Complete genome sequence of Desulfocapsa sulfexigens, a marine deltaproteobacterium specialized in disproportionating inorganic sulfur compounds.</title>
        <authorList>
            <person name="Finster K.W."/>
            <person name="Kjeldsen K.U."/>
            <person name="Kube M."/>
            <person name="Reinhardt R."/>
            <person name="Mussmann M."/>
            <person name="Amann R."/>
            <person name="Schreiber L."/>
        </authorList>
    </citation>
    <scope>NUCLEOTIDE SEQUENCE [LARGE SCALE GENOMIC DNA]</scope>
    <source>
        <strain evidence="2">DSM 10523 / SB164P1</strain>
    </source>
</reference>
<dbReference type="HOGENOM" id="CLU_042930_1_1_7"/>
<dbReference type="PANTHER" id="PTHR21485:SF6">
    <property type="entry name" value="N-ACYLNEURAMINATE CYTIDYLYLTRANSFERASE-RELATED"/>
    <property type="match status" value="1"/>
</dbReference>
<dbReference type="InterPro" id="IPR003329">
    <property type="entry name" value="Cytidylyl_trans"/>
</dbReference>
<dbReference type="STRING" id="1322246.BN4_12686"/>
<dbReference type="RefSeq" id="WP_015415962.1">
    <property type="nucleotide sequence ID" value="NC_020409.1"/>
</dbReference>
<evidence type="ECO:0000313" key="1">
    <source>
        <dbReference type="EMBL" id="CCH49919.1"/>
    </source>
</evidence>
<dbReference type="Pfam" id="PF02348">
    <property type="entry name" value="CTP_transf_3"/>
    <property type="match status" value="1"/>
</dbReference>
<sequence length="241" mass="27188">MEILGLLTARGGSKGIPGKNYKEIAGKPLITWTAKEALKSSLLGRVVLSTDDLKIADIARSSGVEVPFMRPKYLAEDDSPHIDCVLHALEWLKLEENYVPDLVCLLQPTSPLRLASDIDGALEMAITLFHEKGIASVVSVTDCVHHPFLVRKQEDDGSLTPFIEHKISYERRQDLPVALMRNGAVYVSSTNSLLRDKTFFPDKYYGYYMPYERSLVIDTPIEFSFVEMLLQNQKEKMERVP</sequence>
<accession>M1WS27</accession>
<keyword evidence="2" id="KW-1185">Reference proteome</keyword>
<dbReference type="SUPFAM" id="SSF53448">
    <property type="entry name" value="Nucleotide-diphospho-sugar transferases"/>
    <property type="match status" value="1"/>
</dbReference>